<name>I4G4Y1_MICAE</name>
<evidence type="ECO:0000313" key="2">
    <source>
        <dbReference type="Proteomes" id="UP000003480"/>
    </source>
</evidence>
<gene>
    <name evidence="1" type="ORF">MICAC_4000001</name>
</gene>
<protein>
    <submittedName>
        <fullName evidence="1">Uncharacterized protein</fullName>
    </submittedName>
</protein>
<proteinExistence type="predicted"/>
<dbReference type="Proteomes" id="UP000003480">
    <property type="component" value="Unassembled WGS sequence"/>
</dbReference>
<organism evidence="1 2">
    <name type="scientific">Microcystis aeruginosa PCC 9443</name>
    <dbReference type="NCBI Taxonomy" id="1160281"/>
    <lineage>
        <taxon>Bacteria</taxon>
        <taxon>Bacillati</taxon>
        <taxon>Cyanobacteriota</taxon>
        <taxon>Cyanophyceae</taxon>
        <taxon>Oscillatoriophycideae</taxon>
        <taxon>Chroococcales</taxon>
        <taxon>Microcystaceae</taxon>
        <taxon>Microcystis</taxon>
    </lineage>
</organism>
<dbReference type="EMBL" id="CAIJ01000336">
    <property type="protein sequence ID" value="CCI02992.1"/>
    <property type="molecule type" value="Genomic_DNA"/>
</dbReference>
<comment type="caution">
    <text evidence="1">The sequence shown here is derived from an EMBL/GenBank/DDBJ whole genome shotgun (WGS) entry which is preliminary data.</text>
</comment>
<sequence>MPDGTELIVTRSPPVNSNGVITLTNRHLPQLKWQESLLIARPVNQFRDFFPEVNNQNLTEIAIEIKETYNDYLKSARSLEDLKNRHPELREPYIEVTSAKSQRTIYLTRLDRFGTLESVFFSQDKQFPVDLQLVNNKIDREIPNSLLAVATLDLEGKSVEQPIGAIALSSVEEYNLKAGINM</sequence>
<accession>I4G4Y1</accession>
<dbReference type="HOGENOM" id="CLU_1480427_0_0_3"/>
<dbReference type="AlphaFoldDB" id="I4G4Y1"/>
<reference evidence="1 2" key="1">
    <citation type="submission" date="2012-04" db="EMBL/GenBank/DDBJ databases">
        <authorList>
            <person name="Genoscope - CEA"/>
        </authorList>
    </citation>
    <scope>NUCLEOTIDE SEQUENCE [LARGE SCALE GENOMIC DNA]</scope>
    <source>
        <strain evidence="1 2">9443</strain>
    </source>
</reference>
<evidence type="ECO:0000313" key="1">
    <source>
        <dbReference type="EMBL" id="CCI02992.1"/>
    </source>
</evidence>